<reference evidence="2 3" key="1">
    <citation type="journal article" date="2019" name="Environ. Microbiol.">
        <title>Species interactions and distinct microbial communities in high Arctic permafrost affected cryosols are associated with the CH4 and CO2 gas fluxes.</title>
        <authorList>
            <person name="Altshuler I."/>
            <person name="Hamel J."/>
            <person name="Turney S."/>
            <person name="Magnuson E."/>
            <person name="Levesque R."/>
            <person name="Greer C."/>
            <person name="Whyte L.G."/>
        </authorList>
    </citation>
    <scope>NUCLEOTIDE SEQUENCE [LARGE SCALE GENOMIC DNA]</scope>
    <source>
        <strain evidence="2 3">S5.1</strain>
    </source>
</reference>
<dbReference type="Proteomes" id="UP000318413">
    <property type="component" value="Unassembled WGS sequence"/>
</dbReference>
<evidence type="ECO:0000313" key="2">
    <source>
        <dbReference type="EMBL" id="TPG12133.1"/>
    </source>
</evidence>
<dbReference type="InterPro" id="IPR031807">
    <property type="entry name" value="HicB-like"/>
</dbReference>
<dbReference type="Gene3D" id="3.30.160.250">
    <property type="match status" value="1"/>
</dbReference>
<dbReference type="AlphaFoldDB" id="A0A502CH49"/>
<dbReference type="SUPFAM" id="SSF143100">
    <property type="entry name" value="TTHA1013/TTHA0281-like"/>
    <property type="match status" value="1"/>
</dbReference>
<dbReference type="OrthoDB" id="9807959at2"/>
<dbReference type="InterPro" id="IPR035069">
    <property type="entry name" value="TTHA1013/TTHA0281-like"/>
</dbReference>
<feature type="domain" description="HicB-like antitoxin of toxin-antitoxin system" evidence="1">
    <location>
        <begin position="13"/>
        <end position="65"/>
    </location>
</feature>
<proteinExistence type="predicted"/>
<evidence type="ECO:0000313" key="3">
    <source>
        <dbReference type="Proteomes" id="UP000318413"/>
    </source>
</evidence>
<protein>
    <submittedName>
        <fullName evidence="2">Type II toxin-antitoxin system HicB family antitoxin</fullName>
    </submittedName>
</protein>
<evidence type="ECO:0000259" key="1">
    <source>
        <dbReference type="Pfam" id="PF15919"/>
    </source>
</evidence>
<dbReference type="RefSeq" id="WP_140871645.1">
    <property type="nucleotide sequence ID" value="NZ_RCZK01000007.1"/>
</dbReference>
<organism evidence="2 3">
    <name type="scientific">Sphingomonas oligophenolica</name>
    <dbReference type="NCBI Taxonomy" id="301154"/>
    <lineage>
        <taxon>Bacteria</taxon>
        <taxon>Pseudomonadati</taxon>
        <taxon>Pseudomonadota</taxon>
        <taxon>Alphaproteobacteria</taxon>
        <taxon>Sphingomonadales</taxon>
        <taxon>Sphingomonadaceae</taxon>
        <taxon>Sphingomonas</taxon>
    </lineage>
</organism>
<sequence>MTAPRYHINLFWSQDDDCWIADVPDLRYCSTHGDTPDQALANVHDAVLGWLEAARSAGKPIPEPHYRPAIYAARFAA</sequence>
<comment type="caution">
    <text evidence="2">The sequence shown here is derived from an EMBL/GenBank/DDBJ whole genome shotgun (WGS) entry which is preliminary data.</text>
</comment>
<gene>
    <name evidence="2" type="ORF">EAH84_10320</name>
</gene>
<dbReference type="EMBL" id="RCZK01000007">
    <property type="protein sequence ID" value="TPG12133.1"/>
    <property type="molecule type" value="Genomic_DNA"/>
</dbReference>
<dbReference type="Pfam" id="PF15919">
    <property type="entry name" value="HicB_lk_antitox"/>
    <property type="match status" value="1"/>
</dbReference>
<keyword evidence="3" id="KW-1185">Reference proteome</keyword>
<accession>A0A502CH49</accession>
<name>A0A502CH49_9SPHN</name>